<dbReference type="InterPro" id="IPR009061">
    <property type="entry name" value="DNA-bd_dom_put_sf"/>
</dbReference>
<protein>
    <submittedName>
        <fullName evidence="2">Zinc-responsive transcriptional regulator</fullName>
    </submittedName>
</protein>
<dbReference type="AlphaFoldDB" id="A0A5C6CE78"/>
<dbReference type="PROSITE" id="PS50937">
    <property type="entry name" value="HTH_MERR_2"/>
    <property type="match status" value="1"/>
</dbReference>
<dbReference type="Pfam" id="PF13411">
    <property type="entry name" value="MerR_1"/>
    <property type="match status" value="1"/>
</dbReference>
<dbReference type="Gene3D" id="1.10.1660.10">
    <property type="match status" value="1"/>
</dbReference>
<feature type="domain" description="HTH merR-type" evidence="1">
    <location>
        <begin position="22"/>
        <end position="80"/>
    </location>
</feature>
<dbReference type="GO" id="GO:0003677">
    <property type="term" value="F:DNA binding"/>
    <property type="evidence" value="ECO:0007669"/>
    <property type="project" value="InterPro"/>
</dbReference>
<dbReference type="Proteomes" id="UP000316304">
    <property type="component" value="Unassembled WGS sequence"/>
</dbReference>
<evidence type="ECO:0000259" key="1">
    <source>
        <dbReference type="PROSITE" id="PS50937"/>
    </source>
</evidence>
<dbReference type="InterPro" id="IPR000551">
    <property type="entry name" value="MerR-type_HTH_dom"/>
</dbReference>
<keyword evidence="3" id="KW-1185">Reference proteome</keyword>
<gene>
    <name evidence="2" type="ORF">Pla52o_33810</name>
</gene>
<reference evidence="2 3" key="1">
    <citation type="submission" date="2019-02" db="EMBL/GenBank/DDBJ databases">
        <title>Deep-cultivation of Planctomycetes and their phenomic and genomic characterization uncovers novel biology.</title>
        <authorList>
            <person name="Wiegand S."/>
            <person name="Jogler M."/>
            <person name="Boedeker C."/>
            <person name="Pinto D."/>
            <person name="Vollmers J."/>
            <person name="Rivas-Marin E."/>
            <person name="Kohn T."/>
            <person name="Peeters S.H."/>
            <person name="Heuer A."/>
            <person name="Rast P."/>
            <person name="Oberbeckmann S."/>
            <person name="Bunk B."/>
            <person name="Jeske O."/>
            <person name="Meyerdierks A."/>
            <person name="Storesund J.E."/>
            <person name="Kallscheuer N."/>
            <person name="Luecker S."/>
            <person name="Lage O.M."/>
            <person name="Pohl T."/>
            <person name="Merkel B.J."/>
            <person name="Hornburger P."/>
            <person name="Mueller R.-W."/>
            <person name="Bruemmer F."/>
            <person name="Labrenz M."/>
            <person name="Spormann A.M."/>
            <person name="Op Den Camp H."/>
            <person name="Overmann J."/>
            <person name="Amann R."/>
            <person name="Jetten M.S.M."/>
            <person name="Mascher T."/>
            <person name="Medema M.H."/>
            <person name="Devos D.P."/>
            <person name="Kaster A.-K."/>
            <person name="Ovreas L."/>
            <person name="Rohde M."/>
            <person name="Galperin M.Y."/>
            <person name="Jogler C."/>
        </authorList>
    </citation>
    <scope>NUCLEOTIDE SEQUENCE [LARGE SCALE GENOMIC DNA]</scope>
    <source>
        <strain evidence="2 3">Pla52o</strain>
    </source>
</reference>
<dbReference type="EMBL" id="SJPT01000005">
    <property type="protein sequence ID" value="TWU22325.1"/>
    <property type="molecule type" value="Genomic_DNA"/>
</dbReference>
<evidence type="ECO:0000313" key="2">
    <source>
        <dbReference type="EMBL" id="TWU22325.1"/>
    </source>
</evidence>
<evidence type="ECO:0000313" key="3">
    <source>
        <dbReference type="Proteomes" id="UP000316304"/>
    </source>
</evidence>
<name>A0A5C6CE78_9BACT</name>
<sequence>MFVRFGRCAMGVKSMVGKLDGMLRVGEAAEYLSVTTETLRNWDKSGRLVPTRHPVTGYRYYRQADLEAFLKAIVAKREPQ</sequence>
<organism evidence="2 3">
    <name type="scientific">Novipirellula galeiformis</name>
    <dbReference type="NCBI Taxonomy" id="2528004"/>
    <lineage>
        <taxon>Bacteria</taxon>
        <taxon>Pseudomonadati</taxon>
        <taxon>Planctomycetota</taxon>
        <taxon>Planctomycetia</taxon>
        <taxon>Pirellulales</taxon>
        <taxon>Pirellulaceae</taxon>
        <taxon>Novipirellula</taxon>
    </lineage>
</organism>
<dbReference type="SUPFAM" id="SSF46955">
    <property type="entry name" value="Putative DNA-binding domain"/>
    <property type="match status" value="1"/>
</dbReference>
<comment type="caution">
    <text evidence="2">The sequence shown here is derived from an EMBL/GenBank/DDBJ whole genome shotgun (WGS) entry which is preliminary data.</text>
</comment>
<dbReference type="GO" id="GO:0006355">
    <property type="term" value="P:regulation of DNA-templated transcription"/>
    <property type="evidence" value="ECO:0007669"/>
    <property type="project" value="InterPro"/>
</dbReference>
<accession>A0A5C6CE78</accession>
<proteinExistence type="predicted"/>